<evidence type="ECO:0000313" key="2">
    <source>
        <dbReference type="Proteomes" id="UP001598352"/>
    </source>
</evidence>
<reference evidence="1 2" key="1">
    <citation type="submission" date="2024-09" db="EMBL/GenBank/DDBJ databases">
        <title>The Natural Products Discovery Center: Release of the First 8490 Sequenced Strains for Exploring Actinobacteria Biosynthetic Diversity.</title>
        <authorList>
            <person name="Kalkreuter E."/>
            <person name="Kautsar S.A."/>
            <person name="Yang D."/>
            <person name="Bader C.D."/>
            <person name="Teijaro C.N."/>
            <person name="Fluegel L."/>
            <person name="Davis C.M."/>
            <person name="Simpson J.R."/>
            <person name="Lauterbach L."/>
            <person name="Steele A.D."/>
            <person name="Gui C."/>
            <person name="Meng S."/>
            <person name="Li G."/>
            <person name="Viehrig K."/>
            <person name="Ye F."/>
            <person name="Su P."/>
            <person name="Kiefer A.F."/>
            <person name="Nichols A."/>
            <person name="Cepeda A.J."/>
            <person name="Yan W."/>
            <person name="Fan B."/>
            <person name="Jiang Y."/>
            <person name="Adhikari A."/>
            <person name="Zheng C.-J."/>
            <person name="Schuster L."/>
            <person name="Cowan T.M."/>
            <person name="Smanski M.J."/>
            <person name="Chevrette M.G."/>
            <person name="De Carvalho L.P.S."/>
            <person name="Shen B."/>
        </authorList>
    </citation>
    <scope>NUCLEOTIDE SEQUENCE [LARGE SCALE GENOMIC DNA]</scope>
    <source>
        <strain evidence="1 2">NPDC058428</strain>
    </source>
</reference>
<dbReference type="RefSeq" id="WP_382771061.1">
    <property type="nucleotide sequence ID" value="NZ_JBHXKZ010000004.1"/>
</dbReference>
<organism evidence="1 2">
    <name type="scientific">Streptomyces rubiginosohelvolus</name>
    <dbReference type="NCBI Taxonomy" id="67362"/>
    <lineage>
        <taxon>Bacteria</taxon>
        <taxon>Bacillati</taxon>
        <taxon>Actinomycetota</taxon>
        <taxon>Actinomycetes</taxon>
        <taxon>Kitasatosporales</taxon>
        <taxon>Streptomycetaceae</taxon>
        <taxon>Streptomyces</taxon>
    </lineage>
</organism>
<dbReference type="EMBL" id="JBHXKZ010000004">
    <property type="protein sequence ID" value="MFD4822228.1"/>
    <property type="molecule type" value="Genomic_DNA"/>
</dbReference>
<dbReference type="Proteomes" id="UP001598352">
    <property type="component" value="Unassembled WGS sequence"/>
</dbReference>
<keyword evidence="2" id="KW-1185">Reference proteome</keyword>
<comment type="caution">
    <text evidence="1">The sequence shown here is derived from an EMBL/GenBank/DDBJ whole genome shotgun (WGS) entry which is preliminary data.</text>
</comment>
<name>A0ABW6EVA2_9ACTN</name>
<protein>
    <submittedName>
        <fullName evidence="1">Uncharacterized protein</fullName>
    </submittedName>
</protein>
<gene>
    <name evidence="1" type="ORF">ACFWOQ_06580</name>
</gene>
<accession>A0ABW6EVA2</accession>
<proteinExistence type="predicted"/>
<evidence type="ECO:0000313" key="1">
    <source>
        <dbReference type="EMBL" id="MFD4822228.1"/>
    </source>
</evidence>
<sequence>MTDRFRPGPRQLWAAASPSGVRARTGAIVLAGTLTLLLQKGLWKIRRTQKPPASTPGASVGA</sequence>